<name>A0A5J4S339_9ZZZZ</name>
<accession>A0A5J4S339</accession>
<evidence type="ECO:0000313" key="1">
    <source>
        <dbReference type="EMBL" id="KAA6339713.1"/>
    </source>
</evidence>
<proteinExistence type="predicted"/>
<sequence>MYPNLFQKVEDVSENNLHPKFKLLRDNVFLVGEREILINWTDGFIDRDNKIIKEFQTTFHSSFWEFYLFKVFKELGFEIDFTKDRPDFIIDSPVRILIEAVVSNVKKDGRDESTRNSDDVSSMMVPIPLQEDFYKVLDESIVRNSNAILSKSTKYLEKYLKCDWVNDKTPFVIALSSYDQVNYGREYFYPMLALLYGLYFIPQSDSYESKESIIKPGTNSNIPIGLFKNNSLEHISAIIFSCSTTLGKLTSLSISEKDSHIQQNRVINIRNDYEPPHYKTHVVSIENPEYLTDGLFIFHNPFAKNKLDEKIFAKSNATQIIPEKGTLRFEGENTPIYSRLNLPKFMVNDYLIEAICRDFNSFTKYKS</sequence>
<gene>
    <name evidence="1" type="ORF">EZS27_012372</name>
</gene>
<organism evidence="1">
    <name type="scientific">termite gut metagenome</name>
    <dbReference type="NCBI Taxonomy" id="433724"/>
    <lineage>
        <taxon>unclassified sequences</taxon>
        <taxon>metagenomes</taxon>
        <taxon>organismal metagenomes</taxon>
    </lineage>
</organism>
<reference evidence="1" key="1">
    <citation type="submission" date="2019-03" db="EMBL/GenBank/DDBJ databases">
        <title>Single cell metagenomics reveals metabolic interactions within the superorganism composed of flagellate Streblomastix strix and complex community of Bacteroidetes bacteria on its surface.</title>
        <authorList>
            <person name="Treitli S.C."/>
            <person name="Kolisko M."/>
            <person name="Husnik F."/>
            <person name="Keeling P."/>
            <person name="Hampl V."/>
        </authorList>
    </citation>
    <scope>NUCLEOTIDE SEQUENCE</scope>
    <source>
        <strain evidence="1">STM</strain>
    </source>
</reference>
<dbReference type="EMBL" id="SNRY01000513">
    <property type="protein sequence ID" value="KAA6339713.1"/>
    <property type="molecule type" value="Genomic_DNA"/>
</dbReference>
<comment type="caution">
    <text evidence="1">The sequence shown here is derived from an EMBL/GenBank/DDBJ whole genome shotgun (WGS) entry which is preliminary data.</text>
</comment>
<protein>
    <submittedName>
        <fullName evidence="1">Uncharacterized protein</fullName>
    </submittedName>
</protein>
<dbReference type="AlphaFoldDB" id="A0A5J4S339"/>